<dbReference type="PRINTS" id="PR01415">
    <property type="entry name" value="ANKYRIN"/>
</dbReference>
<dbReference type="Pfam" id="PF01048">
    <property type="entry name" value="PNP_UDP_1"/>
    <property type="match status" value="1"/>
</dbReference>
<dbReference type="Gene3D" id="3.40.50.1580">
    <property type="entry name" value="Nucleoside phosphorylase domain"/>
    <property type="match status" value="1"/>
</dbReference>
<feature type="repeat" description="ANK" evidence="3">
    <location>
        <begin position="932"/>
        <end position="964"/>
    </location>
</feature>
<reference evidence="5 6" key="1">
    <citation type="submission" date="2015-04" db="EMBL/GenBank/DDBJ databases">
        <authorList>
            <person name="Syromyatnikov M.Y."/>
            <person name="Popov V.N."/>
        </authorList>
    </citation>
    <scope>NUCLEOTIDE SEQUENCE [LARGE SCALE GENOMIC DNA]</scope>
    <source>
        <strain evidence="5">WF-38-12</strain>
    </source>
</reference>
<dbReference type="PROSITE" id="PS50088">
    <property type="entry name" value="ANK_REPEAT"/>
    <property type="match status" value="13"/>
</dbReference>
<dbReference type="EMBL" id="CVMT01000009">
    <property type="protein sequence ID" value="CRG91472.1"/>
    <property type="molecule type" value="Genomic_DNA"/>
</dbReference>
<feature type="repeat" description="ANK" evidence="3">
    <location>
        <begin position="999"/>
        <end position="1031"/>
    </location>
</feature>
<feature type="repeat" description="ANK" evidence="3">
    <location>
        <begin position="965"/>
        <end position="997"/>
    </location>
</feature>
<evidence type="ECO:0000259" key="4">
    <source>
        <dbReference type="Pfam" id="PF01048"/>
    </source>
</evidence>
<dbReference type="InterPro" id="IPR002110">
    <property type="entry name" value="Ankyrin_rpt"/>
</dbReference>
<dbReference type="Pfam" id="PF12796">
    <property type="entry name" value="Ank_2"/>
    <property type="match status" value="4"/>
</dbReference>
<evidence type="ECO:0000313" key="5">
    <source>
        <dbReference type="EMBL" id="CRG91472.1"/>
    </source>
</evidence>
<dbReference type="InterPro" id="IPR035994">
    <property type="entry name" value="Nucleoside_phosphorylase_sf"/>
</dbReference>
<feature type="repeat" description="ANK" evidence="3">
    <location>
        <begin position="899"/>
        <end position="931"/>
    </location>
</feature>
<dbReference type="PROSITE" id="PS50297">
    <property type="entry name" value="ANK_REP_REGION"/>
    <property type="match status" value="13"/>
</dbReference>
<keyword evidence="1" id="KW-0677">Repeat</keyword>
<accession>A0A0U1M7Y9</accession>
<evidence type="ECO:0000256" key="1">
    <source>
        <dbReference type="ARBA" id="ARBA00022737"/>
    </source>
</evidence>
<keyword evidence="6" id="KW-1185">Reference proteome</keyword>
<feature type="repeat" description="ANK" evidence="3">
    <location>
        <begin position="1230"/>
        <end position="1262"/>
    </location>
</feature>
<feature type="repeat" description="ANK" evidence="3">
    <location>
        <begin position="866"/>
        <end position="898"/>
    </location>
</feature>
<proteinExistence type="predicted"/>
<evidence type="ECO:0000313" key="6">
    <source>
        <dbReference type="Proteomes" id="UP000054383"/>
    </source>
</evidence>
<feature type="domain" description="Nucleoside phosphorylase" evidence="4">
    <location>
        <begin position="13"/>
        <end position="290"/>
    </location>
</feature>
<dbReference type="GO" id="GO:0009116">
    <property type="term" value="P:nucleoside metabolic process"/>
    <property type="evidence" value="ECO:0007669"/>
    <property type="project" value="InterPro"/>
</dbReference>
<dbReference type="PANTHER" id="PTHR24173">
    <property type="entry name" value="ANKYRIN REPEAT CONTAINING"/>
    <property type="match status" value="1"/>
</dbReference>
<dbReference type="InterPro" id="IPR036770">
    <property type="entry name" value="Ankyrin_rpt-contain_sf"/>
</dbReference>
<dbReference type="STRING" id="28573.A0A0U1M7Y9"/>
<dbReference type="InterPro" id="IPR000845">
    <property type="entry name" value="Nucleoside_phosphorylase_d"/>
</dbReference>
<sequence>MKRRRLRCEDYTVGWICALPIEFAAAIKMLDEEDEDLPHGSCIDADLYTLGRIGEHNVVVACLPAGQIGTNSAAAVAVNMKSKFRSIRFALMVGIGGGVPSRCADIRLGDVVISQPEKQHGGVVQHDFGKATPDGFSRTGFLNAPPRVLLSALSKLRANHSLGRSCLPKFLSLLIQLPQFTPDSAGPDILFEPTYEHLEGETCEACNKERQITRIPRGDVGVTVHHGTIASGNWVMRDGVTRDRVSTDLGGVLCFEMEAAGLMNNFPCLVIRGICDYADSHKNKKWQGYAAGTAAACAKEVLLIIPTTDITPMPTVDKVFQLDKVLRSAIDNVDIEIFLSLLKAIDQEELISRIPLLDSGEPMFYWIFRNMDFKQWSASMRKFDDAAPGELIEKLLHAPSSDLWAALSEVIICEQHELLFVIDGLDKVEYQEEELLARGILEFLKNLQNRDAKVKALLTGRPKTEIKGILDGMLYIEHDILKLLFDTCTSMKHGTLKVFIASRPVGQLEIRLNKFHNIIRLQDETKSDIIRYAHSFLEYVNLTQLLTKVMEYIVENAQGVFLWVKLVGEEILALLAEGCAEEDTFEFLKSLPTELNHYYVRMLGKMIDRDRDLRDGIKLFHFVLFGKRPLAPNELLHALAVSDELHAGYSLSYTSFRRRIPLDQCIIHCGGNFLEIRSYNGTNTSNARGPVQVIHQTVREFFLRPNGYVANSKFKMNEKDAHKSISITCVRYLMICATKKALAQSQPDVLSWSPQHFEDFAQNLDEMQFANYALCYLKHHIGDCQDVSVILSKFIDGLIDTQGAYAYLLGRWVASQFNNQSLETKLGYAAGVFRDKLLFAGVRKGYLTATEVVLTVEANVNVEDEEGRRPLSWAAVKGFEAVVRLLLENGTDIESKDNIGSTPLSLAAANGHEAVVKLLLEKGANIESKNNISWTPLSLAAANGHNAVVKLLLEKGADIESRDHISRTPLSLAAANGNVAEVNLLLDNGAKVDPKDDEYGRTPLAWAAMNTHEAVVKLLLSKGAKVEAKDNIGRALLSWAAVKGHETLAKLLLKEGADIESKDNIGQTPLSLAAANGHEAVAKLLIAKGANVKSKNVHGLTALSLAAVNGHESVLEMLLINGAEIEPKNIYSWTPLSWAAVNGHEALAELLLSKGSDIESKDNIGQTPLSLAAANGHEAVVKLLIAKSANVKSKNMHGLTALSLAAVNGHKAVIELLFSSDAEIESKDSVGRTPLSWAAVKGHEAVTLSLLSKDADIESKDRIGQTPLSLAAANGHEVVVKLLLDRGADTRSKDNKYDRTPLGWAKINKHKVVAKLLQKNDFEIKAKDSTAWSSVS</sequence>
<dbReference type="SUPFAM" id="SSF53167">
    <property type="entry name" value="Purine and uridine phosphorylases"/>
    <property type="match status" value="1"/>
</dbReference>
<feature type="repeat" description="ANK" evidence="3">
    <location>
        <begin position="1164"/>
        <end position="1196"/>
    </location>
</feature>
<dbReference type="Pfam" id="PF13637">
    <property type="entry name" value="Ank_4"/>
    <property type="match status" value="1"/>
</dbReference>
<feature type="repeat" description="ANK" evidence="3">
    <location>
        <begin position="1131"/>
        <end position="1163"/>
    </location>
</feature>
<dbReference type="Proteomes" id="UP000054383">
    <property type="component" value="Unassembled WGS sequence"/>
</dbReference>
<organism evidence="5 6">
    <name type="scientific">Talaromyces islandicus</name>
    <name type="common">Penicillium islandicum</name>
    <dbReference type="NCBI Taxonomy" id="28573"/>
    <lineage>
        <taxon>Eukaryota</taxon>
        <taxon>Fungi</taxon>
        <taxon>Dikarya</taxon>
        <taxon>Ascomycota</taxon>
        <taxon>Pezizomycotina</taxon>
        <taxon>Eurotiomycetes</taxon>
        <taxon>Eurotiomycetidae</taxon>
        <taxon>Eurotiales</taxon>
        <taxon>Trichocomaceae</taxon>
        <taxon>Talaromyces</taxon>
        <taxon>Talaromyces sect. Islandici</taxon>
    </lineage>
</organism>
<dbReference type="SUPFAM" id="SSF48403">
    <property type="entry name" value="Ankyrin repeat"/>
    <property type="match status" value="2"/>
</dbReference>
<feature type="repeat" description="ANK" evidence="3">
    <location>
        <begin position="1032"/>
        <end position="1064"/>
    </location>
</feature>
<keyword evidence="2 3" id="KW-0040">ANK repeat</keyword>
<evidence type="ECO:0000256" key="2">
    <source>
        <dbReference type="ARBA" id="ARBA00023043"/>
    </source>
</evidence>
<name>A0A0U1M7Y9_TALIS</name>
<dbReference type="GO" id="GO:0003824">
    <property type="term" value="F:catalytic activity"/>
    <property type="evidence" value="ECO:0007669"/>
    <property type="project" value="InterPro"/>
</dbReference>
<evidence type="ECO:0000256" key="3">
    <source>
        <dbReference type="PROSITE-ProRule" id="PRU00023"/>
    </source>
</evidence>
<gene>
    <name evidence="5" type="ORF">PISL3812_08521</name>
</gene>
<feature type="repeat" description="ANK" evidence="3">
    <location>
        <begin position="1098"/>
        <end position="1130"/>
    </location>
</feature>
<feature type="repeat" description="ANK" evidence="3">
    <location>
        <begin position="1263"/>
        <end position="1295"/>
    </location>
</feature>
<dbReference type="Gene3D" id="1.25.40.20">
    <property type="entry name" value="Ankyrin repeat-containing domain"/>
    <property type="match status" value="6"/>
</dbReference>
<dbReference type="SMART" id="SM00248">
    <property type="entry name" value="ANK"/>
    <property type="match status" value="14"/>
</dbReference>
<dbReference type="PANTHER" id="PTHR24173:SF83">
    <property type="entry name" value="SOCS BOX DOMAIN-CONTAINING PROTEIN"/>
    <property type="match status" value="1"/>
</dbReference>
<feature type="repeat" description="ANK" evidence="3">
    <location>
        <begin position="1197"/>
        <end position="1229"/>
    </location>
</feature>
<protein>
    <submittedName>
        <fullName evidence="5">Ankyrin repeat domain-containing protein 50</fullName>
    </submittedName>
</protein>
<dbReference type="OrthoDB" id="4222114at2759"/>
<feature type="repeat" description="ANK" evidence="3">
    <location>
        <begin position="1065"/>
        <end position="1097"/>
    </location>
</feature>